<organism evidence="5 6">
    <name type="scientific">Blastococcus deserti</name>
    <dbReference type="NCBI Taxonomy" id="2259033"/>
    <lineage>
        <taxon>Bacteria</taxon>
        <taxon>Bacillati</taxon>
        <taxon>Actinomycetota</taxon>
        <taxon>Actinomycetes</taxon>
        <taxon>Geodermatophilales</taxon>
        <taxon>Geodermatophilaceae</taxon>
        <taxon>Blastococcus</taxon>
    </lineage>
</organism>
<dbReference type="PANTHER" id="PTHR22604">
    <property type="entry name" value="OXIDOREDUCTASES"/>
    <property type="match status" value="1"/>
</dbReference>
<dbReference type="SUPFAM" id="SSF55347">
    <property type="entry name" value="Glyceraldehyde-3-phosphate dehydrogenase-like, C-terminal domain"/>
    <property type="match status" value="1"/>
</dbReference>
<dbReference type="PANTHER" id="PTHR22604:SF105">
    <property type="entry name" value="TRANS-1,2-DIHYDROBENZENE-1,2-DIOL DEHYDROGENASE"/>
    <property type="match status" value="1"/>
</dbReference>
<dbReference type="InterPro" id="IPR036291">
    <property type="entry name" value="NAD(P)-bd_dom_sf"/>
</dbReference>
<reference evidence="6" key="1">
    <citation type="journal article" date="2019" name="Int. J. Syst. Evol. Microbiol.">
        <title>The Global Catalogue of Microorganisms (GCM) 10K type strain sequencing project: providing services to taxonomists for standard genome sequencing and annotation.</title>
        <authorList>
            <consortium name="The Broad Institute Genomics Platform"/>
            <consortium name="The Broad Institute Genome Sequencing Center for Infectious Disease"/>
            <person name="Wu L."/>
            <person name="Ma J."/>
        </authorList>
    </citation>
    <scope>NUCLEOTIDE SEQUENCE [LARGE SCALE GENOMIC DNA]</scope>
    <source>
        <strain evidence="6">JCM 3338</strain>
    </source>
</reference>
<dbReference type="SUPFAM" id="SSF51735">
    <property type="entry name" value="NAD(P)-binding Rossmann-fold domains"/>
    <property type="match status" value="1"/>
</dbReference>
<evidence type="ECO:0000256" key="1">
    <source>
        <dbReference type="ARBA" id="ARBA00010928"/>
    </source>
</evidence>
<evidence type="ECO:0000259" key="4">
    <source>
        <dbReference type="Pfam" id="PF22725"/>
    </source>
</evidence>
<feature type="domain" description="GFO/IDH/MocA-like oxidoreductase" evidence="4">
    <location>
        <begin position="144"/>
        <end position="264"/>
    </location>
</feature>
<name>A0ABW4X6L8_9ACTN</name>
<sequence length="349" mass="36816">MTTIPTTEPPASSAPLRIGVLGAARIAERGIVVPAKNTGCRLVAVAARDAARAEAWARTHGVERVLPSYADVLADPEVQAIYNPLPNALHGPWNLAAVAAGKHVLSEKPFASDAAEAAEVRDAAHRAGLTVMEGFHHLYHPVMRRLLQLVGSGELGDVVHVDATIAMPPPDPGDPRWSLALAGGALMDLGCYGLHAARSLAPWTGGEPEPEAAQAGERAAAPGVDEWLHADLRFPSGATATVRCSMVHPDRDFSLRIVGTRGEATAPAFVEPNRDDRVLVRTPDGTRTEHLGTRSSYTFQLEAFIAAVRDGAPVPTGPDDAVATMTLIDRCYGLAGLPLRPRATVGPWA</sequence>
<comment type="caution">
    <text evidence="5">The sequence shown here is derived from an EMBL/GenBank/DDBJ whole genome shotgun (WGS) entry which is preliminary data.</text>
</comment>
<dbReference type="Pfam" id="PF22725">
    <property type="entry name" value="GFO_IDH_MocA_C3"/>
    <property type="match status" value="1"/>
</dbReference>
<dbReference type="RefSeq" id="WP_376872841.1">
    <property type="nucleotide sequence ID" value="NZ_JBHUHP010000004.1"/>
</dbReference>
<evidence type="ECO:0000313" key="6">
    <source>
        <dbReference type="Proteomes" id="UP001597402"/>
    </source>
</evidence>
<evidence type="ECO:0000259" key="3">
    <source>
        <dbReference type="Pfam" id="PF01408"/>
    </source>
</evidence>
<dbReference type="EMBL" id="JBHUHP010000004">
    <property type="protein sequence ID" value="MFD2091042.1"/>
    <property type="molecule type" value="Genomic_DNA"/>
</dbReference>
<dbReference type="InterPro" id="IPR055170">
    <property type="entry name" value="GFO_IDH_MocA-like_dom"/>
</dbReference>
<evidence type="ECO:0000256" key="2">
    <source>
        <dbReference type="ARBA" id="ARBA00023002"/>
    </source>
</evidence>
<gene>
    <name evidence="5" type="ORF">ACFSHS_05585</name>
</gene>
<dbReference type="Pfam" id="PF01408">
    <property type="entry name" value="GFO_IDH_MocA"/>
    <property type="match status" value="1"/>
</dbReference>
<keyword evidence="2" id="KW-0560">Oxidoreductase</keyword>
<dbReference type="InterPro" id="IPR050984">
    <property type="entry name" value="Gfo/Idh/MocA_domain"/>
</dbReference>
<dbReference type="InterPro" id="IPR000683">
    <property type="entry name" value="Gfo/Idh/MocA-like_OxRdtase_N"/>
</dbReference>
<comment type="similarity">
    <text evidence="1">Belongs to the Gfo/Idh/MocA family.</text>
</comment>
<accession>A0ABW4X6L8</accession>
<dbReference type="Gene3D" id="3.40.50.720">
    <property type="entry name" value="NAD(P)-binding Rossmann-like Domain"/>
    <property type="match status" value="1"/>
</dbReference>
<protein>
    <submittedName>
        <fullName evidence="5">Gfo/Idh/MocA family protein</fullName>
    </submittedName>
</protein>
<feature type="domain" description="Gfo/Idh/MocA-like oxidoreductase N-terminal" evidence="3">
    <location>
        <begin position="16"/>
        <end position="135"/>
    </location>
</feature>
<dbReference type="Proteomes" id="UP001597402">
    <property type="component" value="Unassembled WGS sequence"/>
</dbReference>
<dbReference type="Gene3D" id="3.30.360.10">
    <property type="entry name" value="Dihydrodipicolinate Reductase, domain 2"/>
    <property type="match status" value="1"/>
</dbReference>
<evidence type="ECO:0000313" key="5">
    <source>
        <dbReference type="EMBL" id="MFD2091042.1"/>
    </source>
</evidence>
<proteinExistence type="inferred from homology"/>
<keyword evidence="6" id="KW-1185">Reference proteome</keyword>